<comment type="caution">
    <text evidence="2">The sequence shown here is derived from an EMBL/GenBank/DDBJ whole genome shotgun (WGS) entry which is preliminary data.</text>
</comment>
<sequence length="702" mass="79741">MEFLSWYVIFLALGLIFWPITTLLFPSFFDKGYALSKILGLLILGYSMWLFSSLKLLPFNTFSLIVLLGIFLLINTVLAYKKQLTPQLLGSVRIIIFEELLFLGGLIFWSYIKAHEPSIHGLEKFMDFGFINSSLKAEFMPPKDIWLAPFSINYYYFGHFVTALLTKISGINSAVTYNLMLSTLFALTLSGGFSLGANLYHLFIAHYKSLSLHTTRYILLSGLLAAFLLTLGGNLQTIYAFFQTYTPADSPVPFWTLPFQFNFNGYWYPNATRFIPLTIHEFPIYSFVVSDLHGHVLNIPFVLLLIALLIKIFSSSLLSATYYLLLSLLIAISLMTNVLDGPIYLLVISSVLFVKNLQTRPFLTAALHTAKEGAIIIFLAAIFSLPFWLAFKPFASGVGMLCAPQFLINLGKLGPFIFEADHCARSPLWMLAILWGFPYFIIIGFIFFVIKGLKSLRSLNSTDLLVLTLALAATLLILIPEFFYAKDIYPAHYRANTVFKFGYQAFIILGLISGYIITRLITLTKKPYLFLAPCFLLLAFIAIYPYFAINSYYGELKTYRGLDGLSYLKDLYLNDYQAILWLRNNIQGQPVILEAQGDSYTDYARISSNTGLPTVIGWPVHEWLWRGSYDEAGKRSAEVTTLYESPEINLTQSLIQKYNISYVFIGDLEKQKYTNLNEEKFSQLGKIVFQSGETRIYQLNNN</sequence>
<feature type="transmembrane region" description="Helical" evidence="1">
    <location>
        <begin position="503"/>
        <end position="521"/>
    </location>
</feature>
<dbReference type="PANTHER" id="PTHR10790:SF51">
    <property type="entry name" value="TETRATRICOPEPTIDE REPEAT PROTEIN"/>
    <property type="match status" value="1"/>
</dbReference>
<dbReference type="Pfam" id="PF10060">
    <property type="entry name" value="DUF2298"/>
    <property type="match status" value="2"/>
</dbReference>
<feature type="transmembrane region" description="Helical" evidence="1">
    <location>
        <begin position="373"/>
        <end position="391"/>
    </location>
</feature>
<protein>
    <submittedName>
        <fullName evidence="2">YYY membrane protein</fullName>
    </submittedName>
</protein>
<dbReference type="InterPro" id="IPR018746">
    <property type="entry name" value="DUF2298"/>
</dbReference>
<feature type="transmembrane region" description="Helical" evidence="1">
    <location>
        <begin position="92"/>
        <end position="112"/>
    </location>
</feature>
<reference evidence="2 3" key="1">
    <citation type="journal article" date="2015" name="Nature">
        <title>rRNA introns, odd ribosomes, and small enigmatic genomes across a large radiation of phyla.</title>
        <authorList>
            <person name="Brown C.T."/>
            <person name="Hug L.A."/>
            <person name="Thomas B.C."/>
            <person name="Sharon I."/>
            <person name="Castelle C.J."/>
            <person name="Singh A."/>
            <person name="Wilkins M.J."/>
            <person name="Williams K.H."/>
            <person name="Banfield J.F."/>
        </authorList>
    </citation>
    <scope>NUCLEOTIDE SEQUENCE [LARGE SCALE GENOMIC DNA]</scope>
</reference>
<feature type="transmembrane region" description="Helical" evidence="1">
    <location>
        <begin position="184"/>
        <end position="205"/>
    </location>
</feature>
<evidence type="ECO:0000256" key="1">
    <source>
        <dbReference type="SAM" id="Phobius"/>
    </source>
</evidence>
<feature type="transmembrane region" description="Helical" evidence="1">
    <location>
        <begin position="462"/>
        <end position="483"/>
    </location>
</feature>
<dbReference type="AlphaFoldDB" id="A0A0G0U914"/>
<feature type="transmembrane region" description="Helical" evidence="1">
    <location>
        <begin position="217"/>
        <end position="242"/>
    </location>
</feature>
<organism evidence="2 3">
    <name type="scientific">Candidatus Daviesbacteria bacterium GW2011_GWA2_40_9</name>
    <dbReference type="NCBI Taxonomy" id="1618424"/>
    <lineage>
        <taxon>Bacteria</taxon>
        <taxon>Candidatus Daviesiibacteriota</taxon>
    </lineage>
</organism>
<name>A0A0G0U914_9BACT</name>
<feature type="transmembrane region" description="Helical" evidence="1">
    <location>
        <begin position="57"/>
        <end position="80"/>
    </location>
</feature>
<feature type="transmembrane region" description="Helical" evidence="1">
    <location>
        <begin position="322"/>
        <end position="353"/>
    </location>
</feature>
<keyword evidence="1" id="KW-0812">Transmembrane</keyword>
<evidence type="ECO:0000313" key="2">
    <source>
        <dbReference type="EMBL" id="KKR83736.1"/>
    </source>
</evidence>
<keyword evidence="1" id="KW-0472">Membrane</keyword>
<accession>A0A0G0U914</accession>
<proteinExistence type="predicted"/>
<feature type="transmembrane region" description="Helical" evidence="1">
    <location>
        <begin position="292"/>
        <end position="310"/>
    </location>
</feature>
<feature type="transmembrane region" description="Helical" evidence="1">
    <location>
        <begin position="528"/>
        <end position="547"/>
    </location>
</feature>
<dbReference type="EMBL" id="LCAB01000002">
    <property type="protein sequence ID" value="KKR83736.1"/>
    <property type="molecule type" value="Genomic_DNA"/>
</dbReference>
<dbReference type="PATRIC" id="fig|1618424.3.peg.145"/>
<dbReference type="Proteomes" id="UP000034601">
    <property type="component" value="Unassembled WGS sequence"/>
</dbReference>
<gene>
    <name evidence="2" type="ORF">UU29_C0002G0049</name>
</gene>
<evidence type="ECO:0000313" key="3">
    <source>
        <dbReference type="Proteomes" id="UP000034601"/>
    </source>
</evidence>
<keyword evidence="1" id="KW-1133">Transmembrane helix</keyword>
<feature type="transmembrane region" description="Helical" evidence="1">
    <location>
        <begin position="6"/>
        <end position="25"/>
    </location>
</feature>
<dbReference type="PANTHER" id="PTHR10790">
    <property type="entry name" value="TPR-DOMAIN CONTAINING PROTEIN"/>
    <property type="match status" value="1"/>
</dbReference>
<feature type="transmembrane region" description="Helical" evidence="1">
    <location>
        <begin position="429"/>
        <end position="450"/>
    </location>
</feature>